<feature type="transmembrane region" description="Helical" evidence="1">
    <location>
        <begin position="44"/>
        <end position="61"/>
    </location>
</feature>
<sequence length="135" mass="15208">MNKTQLKVLWVGIGIFVLMGLFPPTTRGYNFVLNRGDISLSRLLIQWAIIAAIMAGFIYSLKVDPELILKIPCFLSYLSDLGRRPYVELLEEARNKEDKSDIRRFWLVLLALLLLALIIIGLSYEGTVGAPVSIL</sequence>
<reference evidence="2" key="1">
    <citation type="journal article" date="2014" name="Front. Microbiol.">
        <title>High frequency of phylogenetically diverse reductive dehalogenase-homologous genes in deep subseafloor sedimentary metagenomes.</title>
        <authorList>
            <person name="Kawai M."/>
            <person name="Futagami T."/>
            <person name="Toyoda A."/>
            <person name="Takaki Y."/>
            <person name="Nishi S."/>
            <person name="Hori S."/>
            <person name="Arai W."/>
            <person name="Tsubouchi T."/>
            <person name="Morono Y."/>
            <person name="Uchiyama I."/>
            <person name="Ito T."/>
            <person name="Fujiyama A."/>
            <person name="Inagaki F."/>
            <person name="Takami H."/>
        </authorList>
    </citation>
    <scope>NUCLEOTIDE SEQUENCE</scope>
    <source>
        <strain evidence="2">Expedition CK06-06</strain>
    </source>
</reference>
<dbReference type="EMBL" id="BARS01045216">
    <property type="protein sequence ID" value="GAG30297.1"/>
    <property type="molecule type" value="Genomic_DNA"/>
</dbReference>
<accession>X0X4F0</accession>
<keyword evidence="1" id="KW-1133">Transmembrane helix</keyword>
<gene>
    <name evidence="2" type="ORF">S01H1_68193</name>
</gene>
<evidence type="ECO:0000256" key="1">
    <source>
        <dbReference type="SAM" id="Phobius"/>
    </source>
</evidence>
<organism evidence="2">
    <name type="scientific">marine sediment metagenome</name>
    <dbReference type="NCBI Taxonomy" id="412755"/>
    <lineage>
        <taxon>unclassified sequences</taxon>
        <taxon>metagenomes</taxon>
        <taxon>ecological metagenomes</taxon>
    </lineage>
</organism>
<keyword evidence="1" id="KW-0812">Transmembrane</keyword>
<evidence type="ECO:0000313" key="2">
    <source>
        <dbReference type="EMBL" id="GAG30297.1"/>
    </source>
</evidence>
<name>X0X4F0_9ZZZZ</name>
<keyword evidence="1" id="KW-0472">Membrane</keyword>
<protein>
    <submittedName>
        <fullName evidence="2">Uncharacterized protein</fullName>
    </submittedName>
</protein>
<comment type="caution">
    <text evidence="2">The sequence shown here is derived from an EMBL/GenBank/DDBJ whole genome shotgun (WGS) entry which is preliminary data.</text>
</comment>
<dbReference type="AlphaFoldDB" id="X0X4F0"/>
<feature type="transmembrane region" description="Helical" evidence="1">
    <location>
        <begin position="105"/>
        <end position="124"/>
    </location>
</feature>
<proteinExistence type="predicted"/>